<gene>
    <name evidence="3" type="ORF">C2845_PM08G15810</name>
</gene>
<dbReference type="EMBL" id="PQIB02000010">
    <property type="protein sequence ID" value="RLM92133.1"/>
    <property type="molecule type" value="Genomic_DNA"/>
</dbReference>
<dbReference type="AlphaFoldDB" id="A0A3L6R023"/>
<feature type="domain" description="F-box protein At3g26010-like beta-propeller" evidence="2">
    <location>
        <begin position="93"/>
        <end position="205"/>
    </location>
</feature>
<keyword evidence="4" id="KW-1185">Reference proteome</keyword>
<evidence type="ECO:0000313" key="4">
    <source>
        <dbReference type="Proteomes" id="UP000275267"/>
    </source>
</evidence>
<dbReference type="OrthoDB" id="692256at2759"/>
<dbReference type="STRING" id="4540.A0A3L6R023"/>
<dbReference type="InterPro" id="IPR056592">
    <property type="entry name" value="Beta-prop_At3g26010-like"/>
</dbReference>
<dbReference type="Proteomes" id="UP000275267">
    <property type="component" value="Unassembled WGS sequence"/>
</dbReference>
<sequence>MFCATRWWWRRSSRACRPSSSSAWEPPPAAPRPSPAAPTSRAGVIFQPFDQDKETPPRFLTGHATGTSELVHGADLVFLPGPSASEETHLRRVGSDPDCGFAVLHSAGGLLLCSRGRVRALHLYVCNPVTCQWVALPELPLPVCKRHCGHLTVATDDGDGAAARAFKVVLVNHSNHWHGPGGQLDLRVFHSDTGRWEAKRFPATFVISDDLESCLPQMIGQSQSGISYWISDDVGGGSCLPPMLGQSGTSYWTWCATNFAVAYNSVGAGDSLKAIKLPKYPDGTGWNRCIGERHGGGIRYMESDRWMLQVWDAQGGGHGGTTWTLVHRVGTAELVARNPGAAAFLRNKYASTWDHHHFKPAGVHPTDDGVIFLVVPGAVVAYPSSTGR</sequence>
<name>A0A3L6R023_PANMI</name>
<comment type="caution">
    <text evidence="3">The sequence shown here is derived from an EMBL/GenBank/DDBJ whole genome shotgun (WGS) entry which is preliminary data.</text>
</comment>
<accession>A0A3L6R023</accession>
<dbReference type="PANTHER" id="PTHR35546">
    <property type="entry name" value="F-BOX PROTEIN INTERACTION DOMAIN PROTEIN-RELATED"/>
    <property type="match status" value="1"/>
</dbReference>
<protein>
    <recommendedName>
        <fullName evidence="2">F-box protein At3g26010-like beta-propeller domain-containing protein</fullName>
    </recommendedName>
</protein>
<evidence type="ECO:0000313" key="3">
    <source>
        <dbReference type="EMBL" id="RLM92133.1"/>
    </source>
</evidence>
<dbReference type="InterPro" id="IPR055290">
    <property type="entry name" value="At3g26010-like"/>
</dbReference>
<organism evidence="3 4">
    <name type="scientific">Panicum miliaceum</name>
    <name type="common">Proso millet</name>
    <name type="synonym">Broomcorn millet</name>
    <dbReference type="NCBI Taxonomy" id="4540"/>
    <lineage>
        <taxon>Eukaryota</taxon>
        <taxon>Viridiplantae</taxon>
        <taxon>Streptophyta</taxon>
        <taxon>Embryophyta</taxon>
        <taxon>Tracheophyta</taxon>
        <taxon>Spermatophyta</taxon>
        <taxon>Magnoliopsida</taxon>
        <taxon>Liliopsida</taxon>
        <taxon>Poales</taxon>
        <taxon>Poaceae</taxon>
        <taxon>PACMAD clade</taxon>
        <taxon>Panicoideae</taxon>
        <taxon>Panicodae</taxon>
        <taxon>Paniceae</taxon>
        <taxon>Panicinae</taxon>
        <taxon>Panicum</taxon>
        <taxon>Panicum sect. Panicum</taxon>
    </lineage>
</organism>
<evidence type="ECO:0000259" key="2">
    <source>
        <dbReference type="Pfam" id="PF24750"/>
    </source>
</evidence>
<feature type="region of interest" description="Disordered" evidence="1">
    <location>
        <begin position="17"/>
        <end position="41"/>
    </location>
</feature>
<feature type="compositionally biased region" description="Pro residues" evidence="1">
    <location>
        <begin position="25"/>
        <end position="36"/>
    </location>
</feature>
<dbReference type="PANTHER" id="PTHR35546:SF83">
    <property type="entry name" value="EXPRESSED PROTEIN"/>
    <property type="match status" value="1"/>
</dbReference>
<reference evidence="4" key="1">
    <citation type="journal article" date="2019" name="Nat. Commun.">
        <title>The genome of broomcorn millet.</title>
        <authorList>
            <person name="Zou C."/>
            <person name="Miki D."/>
            <person name="Li D."/>
            <person name="Tang Q."/>
            <person name="Xiao L."/>
            <person name="Rajput S."/>
            <person name="Deng P."/>
            <person name="Jia W."/>
            <person name="Huang R."/>
            <person name="Zhang M."/>
            <person name="Sun Y."/>
            <person name="Hu J."/>
            <person name="Fu X."/>
            <person name="Schnable P.S."/>
            <person name="Li F."/>
            <person name="Zhang H."/>
            <person name="Feng B."/>
            <person name="Zhu X."/>
            <person name="Liu R."/>
            <person name="Schnable J.C."/>
            <person name="Zhu J.-K."/>
            <person name="Zhang H."/>
        </authorList>
    </citation>
    <scope>NUCLEOTIDE SEQUENCE [LARGE SCALE GENOMIC DNA]</scope>
</reference>
<evidence type="ECO:0000256" key="1">
    <source>
        <dbReference type="SAM" id="MobiDB-lite"/>
    </source>
</evidence>
<proteinExistence type="predicted"/>
<dbReference type="Pfam" id="PF24750">
    <property type="entry name" value="b-prop_At3g26010-like"/>
    <property type="match status" value="1"/>
</dbReference>